<dbReference type="EMBL" id="WOFE01000003">
    <property type="protein sequence ID" value="MBM5571775.1"/>
    <property type="molecule type" value="Genomic_DNA"/>
</dbReference>
<comment type="caution">
    <text evidence="2">The sequence shown here is derived from an EMBL/GenBank/DDBJ whole genome shotgun (WGS) entry which is preliminary data.</text>
</comment>
<feature type="transmembrane region" description="Helical" evidence="1">
    <location>
        <begin position="131"/>
        <end position="150"/>
    </location>
</feature>
<feature type="transmembrane region" description="Helical" evidence="1">
    <location>
        <begin position="53"/>
        <end position="76"/>
    </location>
</feature>
<evidence type="ECO:0000256" key="1">
    <source>
        <dbReference type="SAM" id="Phobius"/>
    </source>
</evidence>
<sequence>MLDSSWRLIALYPHLLACCVALGGIIISDAKCILRKGQLTETDTVFLMELSRIVSIALIVLWLTGLSIIAIDFSHWPSWAELAAKAKLMAKLTVVSILTLNGYLLHRLVLPNFAARKTLCSLETARLRTMFMLGAVSATSWLFAAFLGIAKPLAAALGFTGFMAMYAALIVGAISTALLLASKVKANPVNTETNSLLTA</sequence>
<keyword evidence="1" id="KW-0812">Transmembrane</keyword>
<accession>A0ABS2CCA7</accession>
<gene>
    <name evidence="2" type="ORF">GM173_09295</name>
</gene>
<keyword evidence="1" id="KW-1133">Transmembrane helix</keyword>
<dbReference type="Proteomes" id="UP001195660">
    <property type="component" value="Unassembled WGS sequence"/>
</dbReference>
<organism evidence="2 3">
    <name type="scientific">Deefgea chitinilytica</name>
    <dbReference type="NCBI Taxonomy" id="570276"/>
    <lineage>
        <taxon>Bacteria</taxon>
        <taxon>Pseudomonadati</taxon>
        <taxon>Pseudomonadota</taxon>
        <taxon>Betaproteobacteria</taxon>
        <taxon>Neisseriales</taxon>
        <taxon>Chitinibacteraceae</taxon>
        <taxon>Deefgea</taxon>
    </lineage>
</organism>
<keyword evidence="3" id="KW-1185">Reference proteome</keyword>
<feature type="transmembrane region" description="Helical" evidence="1">
    <location>
        <begin position="156"/>
        <end position="181"/>
    </location>
</feature>
<feature type="transmembrane region" description="Helical" evidence="1">
    <location>
        <begin position="88"/>
        <end position="110"/>
    </location>
</feature>
<evidence type="ECO:0008006" key="4">
    <source>
        <dbReference type="Google" id="ProtNLM"/>
    </source>
</evidence>
<dbReference type="RefSeq" id="WP_203571099.1">
    <property type="nucleotide sequence ID" value="NZ_WOFE01000003.1"/>
</dbReference>
<protein>
    <recommendedName>
        <fullName evidence="4">DUF2269 family protein</fullName>
    </recommendedName>
</protein>
<keyword evidence="1" id="KW-0472">Membrane</keyword>
<name>A0ABS2CCA7_9NEIS</name>
<evidence type="ECO:0000313" key="3">
    <source>
        <dbReference type="Proteomes" id="UP001195660"/>
    </source>
</evidence>
<reference evidence="2 3" key="1">
    <citation type="submission" date="2019-11" db="EMBL/GenBank/DDBJ databases">
        <title>Novel Deefgea species.</title>
        <authorList>
            <person name="Han J.-H."/>
        </authorList>
    </citation>
    <scope>NUCLEOTIDE SEQUENCE [LARGE SCALE GENOMIC DNA]</scope>
    <source>
        <strain evidence="2 3">LMG 24817</strain>
    </source>
</reference>
<feature type="transmembrane region" description="Helical" evidence="1">
    <location>
        <begin position="6"/>
        <end position="27"/>
    </location>
</feature>
<proteinExistence type="predicted"/>
<evidence type="ECO:0000313" key="2">
    <source>
        <dbReference type="EMBL" id="MBM5571775.1"/>
    </source>
</evidence>